<dbReference type="InterPro" id="IPR003782">
    <property type="entry name" value="SCO1/SenC"/>
</dbReference>
<evidence type="ECO:0000259" key="6">
    <source>
        <dbReference type="PROSITE" id="PS51352"/>
    </source>
</evidence>
<keyword evidence="4" id="KW-1015">Disulfide bond</keyword>
<evidence type="ECO:0000313" key="8">
    <source>
        <dbReference type="Proteomes" id="UP000183104"/>
    </source>
</evidence>
<evidence type="ECO:0000256" key="4">
    <source>
        <dbReference type="PIRSR" id="PIRSR603782-2"/>
    </source>
</evidence>
<dbReference type="CDD" id="cd02968">
    <property type="entry name" value="SCO"/>
    <property type="match status" value="1"/>
</dbReference>
<dbReference type="Pfam" id="PF02630">
    <property type="entry name" value="SCO1-SenC"/>
    <property type="match status" value="1"/>
</dbReference>
<feature type="binding site" evidence="3">
    <location>
        <position position="76"/>
    </location>
    <ligand>
        <name>Cu cation</name>
        <dbReference type="ChEBI" id="CHEBI:23378"/>
    </ligand>
</feature>
<dbReference type="PANTHER" id="PTHR12151:SF25">
    <property type="entry name" value="LINALOOL DEHYDRATASE_ISOMERASE DOMAIN-CONTAINING PROTEIN"/>
    <property type="match status" value="1"/>
</dbReference>
<evidence type="ECO:0000256" key="2">
    <source>
        <dbReference type="ARBA" id="ARBA00023008"/>
    </source>
</evidence>
<name>A0A1G5AM62_9GAMM</name>
<feature type="disulfide bond" description="Redox-active" evidence="4">
    <location>
        <begin position="76"/>
        <end position="80"/>
    </location>
</feature>
<proteinExistence type="inferred from homology"/>
<organism evidence="7 8">
    <name type="scientific">Thiohalorhabdus denitrificans</name>
    <dbReference type="NCBI Taxonomy" id="381306"/>
    <lineage>
        <taxon>Bacteria</taxon>
        <taxon>Pseudomonadati</taxon>
        <taxon>Pseudomonadota</taxon>
        <taxon>Gammaproteobacteria</taxon>
        <taxon>Thiohalorhabdales</taxon>
        <taxon>Thiohalorhabdaceae</taxon>
        <taxon>Thiohalorhabdus</taxon>
    </lineage>
</organism>
<feature type="signal peptide" evidence="5">
    <location>
        <begin position="1"/>
        <end position="24"/>
    </location>
</feature>
<dbReference type="InterPro" id="IPR036249">
    <property type="entry name" value="Thioredoxin-like_sf"/>
</dbReference>
<evidence type="ECO:0000256" key="3">
    <source>
        <dbReference type="PIRSR" id="PIRSR603782-1"/>
    </source>
</evidence>
<dbReference type="PANTHER" id="PTHR12151">
    <property type="entry name" value="ELECTRON TRANSPORT PROTIN SCO1/SENC FAMILY MEMBER"/>
    <property type="match status" value="1"/>
</dbReference>
<feature type="binding site" evidence="3">
    <location>
        <position position="168"/>
    </location>
    <ligand>
        <name>Cu cation</name>
        <dbReference type="ChEBI" id="CHEBI:23378"/>
    </ligand>
</feature>
<keyword evidence="3" id="KW-0479">Metal-binding</keyword>
<dbReference type="SUPFAM" id="SSF52833">
    <property type="entry name" value="Thioredoxin-like"/>
    <property type="match status" value="1"/>
</dbReference>
<sequence length="210" mass="23362">MTGFRGRWRALLGLLALAGLLAVAGCTEEPPEYELSSLQGKLPDLQLELPDASGEPRTAEDFRGDVVLLFFGYTHCPDVCPMTLSRIRQAVGTLEEEYADRITVLFVAVDPERDTPKAIREYVDQFDMPQLVGLRGVGQEFETLRDRYHIHVKLYKDGPEDEDYEVGHTGGVLIFGPEGKAQLMGKMTGQQADTPDTLASDLRKLVEYSL</sequence>
<protein>
    <submittedName>
        <fullName evidence="7">Protein SCO1/2</fullName>
    </submittedName>
</protein>
<feature type="domain" description="Thioredoxin" evidence="6">
    <location>
        <begin position="36"/>
        <end position="207"/>
    </location>
</feature>
<keyword evidence="8" id="KW-1185">Reference proteome</keyword>
<dbReference type="Proteomes" id="UP000183104">
    <property type="component" value="Unassembled WGS sequence"/>
</dbReference>
<evidence type="ECO:0000256" key="5">
    <source>
        <dbReference type="SAM" id="SignalP"/>
    </source>
</evidence>
<reference evidence="8" key="1">
    <citation type="submission" date="2016-10" db="EMBL/GenBank/DDBJ databases">
        <authorList>
            <person name="Varghese N."/>
        </authorList>
    </citation>
    <scope>NUCLEOTIDE SEQUENCE [LARGE SCALE GENOMIC DNA]</scope>
    <source>
        <strain evidence="8">HL 19</strain>
    </source>
</reference>
<keyword evidence="5" id="KW-0732">Signal</keyword>
<keyword evidence="2 3" id="KW-0186">Copper</keyword>
<dbReference type="RefSeq" id="WP_054966880.1">
    <property type="nucleotide sequence ID" value="NZ_FMUN01000001.1"/>
</dbReference>
<comment type="similarity">
    <text evidence="1">Belongs to the SCO1/2 family.</text>
</comment>
<dbReference type="STRING" id="381306.AN478_12095"/>
<feature type="binding site" evidence="3">
    <location>
        <position position="80"/>
    </location>
    <ligand>
        <name>Cu cation</name>
        <dbReference type="ChEBI" id="CHEBI:23378"/>
    </ligand>
</feature>
<evidence type="ECO:0000256" key="1">
    <source>
        <dbReference type="ARBA" id="ARBA00010996"/>
    </source>
</evidence>
<accession>A0A1G5AM62</accession>
<dbReference type="Gene3D" id="3.40.30.10">
    <property type="entry name" value="Glutaredoxin"/>
    <property type="match status" value="1"/>
</dbReference>
<dbReference type="EMBL" id="FMUN01000001">
    <property type="protein sequence ID" value="SCX78942.1"/>
    <property type="molecule type" value="Genomic_DNA"/>
</dbReference>
<feature type="chain" id="PRO_5010223306" evidence="5">
    <location>
        <begin position="25"/>
        <end position="210"/>
    </location>
</feature>
<gene>
    <name evidence="7" type="ORF">SAMN05661077_0437</name>
</gene>
<evidence type="ECO:0000313" key="7">
    <source>
        <dbReference type="EMBL" id="SCX78942.1"/>
    </source>
</evidence>
<dbReference type="InterPro" id="IPR013766">
    <property type="entry name" value="Thioredoxin_domain"/>
</dbReference>
<dbReference type="PROSITE" id="PS51352">
    <property type="entry name" value="THIOREDOXIN_2"/>
    <property type="match status" value="1"/>
</dbReference>
<dbReference type="AlphaFoldDB" id="A0A1G5AM62"/>
<dbReference type="PROSITE" id="PS51257">
    <property type="entry name" value="PROKAR_LIPOPROTEIN"/>
    <property type="match status" value="1"/>
</dbReference>
<dbReference type="OrthoDB" id="9790194at2"/>
<dbReference type="GO" id="GO:0046872">
    <property type="term" value="F:metal ion binding"/>
    <property type="evidence" value="ECO:0007669"/>
    <property type="project" value="UniProtKB-KW"/>
</dbReference>